<feature type="compositionally biased region" description="Pro residues" evidence="2">
    <location>
        <begin position="51"/>
        <end position="60"/>
    </location>
</feature>
<name>A0A8H3FDD7_9LECA</name>
<dbReference type="EMBL" id="CAJPDR010000166">
    <property type="protein sequence ID" value="CAF9923202.1"/>
    <property type="molecule type" value="Genomic_DNA"/>
</dbReference>
<evidence type="ECO:0000256" key="3">
    <source>
        <dbReference type="SAM" id="SignalP"/>
    </source>
</evidence>
<comment type="caution">
    <text evidence="4">The sequence shown here is derived from an EMBL/GenBank/DDBJ whole genome shotgun (WGS) entry which is preliminary data.</text>
</comment>
<sequence>MRFPTKAHLLLALFPLALANMVSQISDGQIQEPAEVPAVVAPKIAIAPTSAPAPAPPPPTSTSTSVSTFLSTPSPLSPPALNEAGAVAAPPIANTSVPAPARIEEAATTAPVLIAPPSAVNLTIPTHHASYEAPLPSASVGKILPVENGTAPTVPIVPTLPAVMSQAPTSVEGSPREAGTTQAVTTQAVSRGGVAKKEIGGGLMAVGMGLMVVVMG</sequence>
<feature type="region of interest" description="Disordered" evidence="2">
    <location>
        <begin position="49"/>
        <end position="77"/>
    </location>
</feature>
<gene>
    <name evidence="4" type="ORF">ALECFALPRED_002325</name>
</gene>
<feature type="compositionally biased region" description="Low complexity" evidence="2">
    <location>
        <begin position="61"/>
        <end position="74"/>
    </location>
</feature>
<dbReference type="Proteomes" id="UP000664203">
    <property type="component" value="Unassembled WGS sequence"/>
</dbReference>
<reference evidence="4" key="1">
    <citation type="submission" date="2021-03" db="EMBL/GenBank/DDBJ databases">
        <authorList>
            <person name="Tagirdzhanova G."/>
        </authorList>
    </citation>
    <scope>NUCLEOTIDE SEQUENCE</scope>
</reference>
<evidence type="ECO:0000256" key="2">
    <source>
        <dbReference type="SAM" id="MobiDB-lite"/>
    </source>
</evidence>
<dbReference type="InterPro" id="IPR000420">
    <property type="entry name" value="Yeast_PIR_rpt"/>
</dbReference>
<keyword evidence="5" id="KW-1185">Reference proteome</keyword>
<dbReference type="GO" id="GO:0005199">
    <property type="term" value="F:structural constituent of cell wall"/>
    <property type="evidence" value="ECO:0007669"/>
    <property type="project" value="InterPro"/>
</dbReference>
<feature type="signal peptide" evidence="3">
    <location>
        <begin position="1"/>
        <end position="19"/>
    </location>
</feature>
<dbReference type="AlphaFoldDB" id="A0A8H3FDD7"/>
<accession>A0A8H3FDD7</accession>
<protein>
    <submittedName>
        <fullName evidence="4">Uncharacterized protein</fullName>
    </submittedName>
</protein>
<feature type="chain" id="PRO_5034187669" evidence="3">
    <location>
        <begin position="20"/>
        <end position="216"/>
    </location>
</feature>
<proteinExistence type="predicted"/>
<dbReference type="OrthoDB" id="10610854at2759"/>
<evidence type="ECO:0000313" key="4">
    <source>
        <dbReference type="EMBL" id="CAF9923202.1"/>
    </source>
</evidence>
<dbReference type="PROSITE" id="PS50256">
    <property type="entry name" value="PIR_REPEAT_2"/>
    <property type="match status" value="1"/>
</dbReference>
<keyword evidence="1 3" id="KW-0732">Signal</keyword>
<evidence type="ECO:0000313" key="5">
    <source>
        <dbReference type="Proteomes" id="UP000664203"/>
    </source>
</evidence>
<organism evidence="4 5">
    <name type="scientific">Alectoria fallacina</name>
    <dbReference type="NCBI Taxonomy" id="1903189"/>
    <lineage>
        <taxon>Eukaryota</taxon>
        <taxon>Fungi</taxon>
        <taxon>Dikarya</taxon>
        <taxon>Ascomycota</taxon>
        <taxon>Pezizomycotina</taxon>
        <taxon>Lecanoromycetes</taxon>
        <taxon>OSLEUM clade</taxon>
        <taxon>Lecanoromycetidae</taxon>
        <taxon>Lecanorales</taxon>
        <taxon>Lecanorineae</taxon>
        <taxon>Parmeliaceae</taxon>
        <taxon>Alectoria</taxon>
    </lineage>
</organism>
<evidence type="ECO:0000256" key="1">
    <source>
        <dbReference type="ARBA" id="ARBA00022729"/>
    </source>
</evidence>